<proteinExistence type="predicted"/>
<comment type="catalytic activity">
    <reaction evidence="7">
        <text>N(6)-[(R)-lipoyl]-L-lysyl-[protein] + pyruvate + H(+) = N(6)-[(R)-S(8)-acetyldihydrolipoyl]-L-lysyl-[protein] + CO2</text>
        <dbReference type="Rhea" id="RHEA:19189"/>
        <dbReference type="Rhea" id="RHEA-COMP:10474"/>
        <dbReference type="Rhea" id="RHEA-COMP:10478"/>
        <dbReference type="ChEBI" id="CHEBI:15361"/>
        <dbReference type="ChEBI" id="CHEBI:15378"/>
        <dbReference type="ChEBI" id="CHEBI:16526"/>
        <dbReference type="ChEBI" id="CHEBI:83099"/>
        <dbReference type="ChEBI" id="CHEBI:83111"/>
        <dbReference type="EC" id="1.2.4.1"/>
    </reaction>
</comment>
<evidence type="ECO:0000313" key="11">
    <source>
        <dbReference type="EMBL" id="KAG0288282.1"/>
    </source>
</evidence>
<evidence type="ECO:0000256" key="4">
    <source>
        <dbReference type="ARBA" id="ARBA00023002"/>
    </source>
</evidence>
<dbReference type="NCBIfam" id="TIGR00759">
    <property type="entry name" value="aceE"/>
    <property type="match status" value="1"/>
</dbReference>
<dbReference type="InterPro" id="IPR009014">
    <property type="entry name" value="Transketo_C/PFOR_II"/>
</dbReference>
<gene>
    <name evidence="11" type="ORF">BGZ96_007938</name>
</gene>
<sequence>MSAVPKEVLKYIAVEHDEDPEETGEWLEALEGVLASVGPQRAHYLIEKQIELARLRGAHLPFSATTPYINTIPVEQQVQYPGDSDIEHRIRSYTRWNAVAMVLRAGKETNVGGHIASFASAATLYDVGFNHFWHAPSKEHGGDLIFMQGHSSPGIYSRAFLLGRLTQEQLDNFRQEVGGNGISSYPHPWLMPDFWQFPTVSMGLGPIMSIYQARFMKYLAMRGIVQTEGRKVWAFLGDGETDEPESLGAIGMAGRERLDNLVFVVNCNLQRLDGPVRGSGSIIQELESSFRGAGWNVIKVVWGSRWDALFARDKTGVLMRRMREVVDGEYQTYKSESGAFVREHFFNTPALKALVSDWSDDDIWNLNRGGHDPHKIYAAFSAASQACGQPTVILAKTIKGYGMGEAGQAMNITHQQKKMPIDALKKFRDQFRLPITDEALTEVPYLKFEEGSKELTYMRQQRTALGGYLPARRAKAEPLPVPALSSFEPVLKGTGEGREISTTMAFVRILNILLKDKALGKRIVPIVPDESRTFGMEGLFRQIGIWNQDGQKYVPEDSDQLMFYKESKTGQILQEGINEAGGMCDWIAAATAYSTHGEQMIPFYIFYSMFGFQRVGDLAWAAADMRSRGFLLGATAGRTTLNGEGLQHEDGHSHLFSAGIPNCVSYDPTFGYELAVIMQDGLRRMVQEQEDVYYYITVMNENYEHPALPAGIEQDIVKGMYCFKQADPQQDTMPRVQLLGSGTIFNEVIAAADLLAKDWGVVADLWGCPSFTELARDGQATERHNLLHPAEAPKHSHVETLLKDAKGPVIAATDYVRAFAEQIRAFVPGRYVVLGTDGFGRSDTREQLRHFFEVDRYWITVAALKALANEGTIKPQLVAEALAKYQLDPAKPNPMTV</sequence>
<name>A0ABQ7JZH5_9FUNG</name>
<dbReference type="InterPro" id="IPR055152">
    <property type="entry name" value="Transketolase-like_C_2"/>
</dbReference>
<dbReference type="SUPFAM" id="SSF52922">
    <property type="entry name" value="TK C-terminal domain-like"/>
    <property type="match status" value="1"/>
</dbReference>
<evidence type="ECO:0000256" key="2">
    <source>
        <dbReference type="ARBA" id="ARBA00012281"/>
    </source>
</evidence>
<evidence type="ECO:0000256" key="1">
    <source>
        <dbReference type="ARBA" id="ARBA00001964"/>
    </source>
</evidence>
<dbReference type="InterPro" id="IPR004660">
    <property type="entry name" value="PDH_E1"/>
</dbReference>
<keyword evidence="4" id="KW-0560">Oxidoreductase</keyword>
<dbReference type="CDD" id="cd02017">
    <property type="entry name" value="TPP_E1_EcPDC_like"/>
    <property type="match status" value="1"/>
</dbReference>
<evidence type="ECO:0000256" key="3">
    <source>
        <dbReference type="ARBA" id="ARBA00017172"/>
    </source>
</evidence>
<dbReference type="Pfam" id="PF17831">
    <property type="entry name" value="PDH_E1_M"/>
    <property type="match status" value="1"/>
</dbReference>
<dbReference type="InterPro" id="IPR005474">
    <property type="entry name" value="Transketolase_N"/>
</dbReference>
<dbReference type="EMBL" id="JAAAIM010000422">
    <property type="protein sequence ID" value="KAG0288282.1"/>
    <property type="molecule type" value="Genomic_DNA"/>
</dbReference>
<protein>
    <recommendedName>
        <fullName evidence="3">Pyruvate dehydrogenase E1 component</fullName>
        <ecNumber evidence="2">1.2.4.1</ecNumber>
    </recommendedName>
</protein>
<dbReference type="Gene3D" id="3.40.50.920">
    <property type="match status" value="1"/>
</dbReference>
<dbReference type="InterPro" id="IPR051157">
    <property type="entry name" value="PDH/Transketolase"/>
</dbReference>
<dbReference type="SUPFAM" id="SSF52518">
    <property type="entry name" value="Thiamin diphosphate-binding fold (THDP-binding)"/>
    <property type="match status" value="2"/>
</dbReference>
<keyword evidence="6" id="KW-0670">Pyruvate</keyword>
<accession>A0ABQ7JZH5</accession>
<feature type="domain" description="Transketolase-like C-terminal" evidence="10">
    <location>
        <begin position="719"/>
        <end position="855"/>
    </location>
</feature>
<comment type="cofactor">
    <cofactor evidence="1">
        <name>thiamine diphosphate</name>
        <dbReference type="ChEBI" id="CHEBI:58937"/>
    </cofactor>
</comment>
<keyword evidence="12" id="KW-1185">Reference proteome</keyword>
<dbReference type="Pfam" id="PF22613">
    <property type="entry name" value="Transketolase_C_1"/>
    <property type="match status" value="1"/>
</dbReference>
<dbReference type="Pfam" id="PF00456">
    <property type="entry name" value="Transketolase_N"/>
    <property type="match status" value="1"/>
</dbReference>
<keyword evidence="5" id="KW-0786">Thiamine pyrophosphate</keyword>
<organism evidence="11 12">
    <name type="scientific">Linnemannia gamsii</name>
    <dbReference type="NCBI Taxonomy" id="64522"/>
    <lineage>
        <taxon>Eukaryota</taxon>
        <taxon>Fungi</taxon>
        <taxon>Fungi incertae sedis</taxon>
        <taxon>Mucoromycota</taxon>
        <taxon>Mortierellomycotina</taxon>
        <taxon>Mortierellomycetes</taxon>
        <taxon>Mortierellales</taxon>
        <taxon>Mortierellaceae</taxon>
        <taxon>Linnemannia</taxon>
    </lineage>
</organism>
<dbReference type="Gene3D" id="3.40.50.970">
    <property type="match status" value="2"/>
</dbReference>
<evidence type="ECO:0000313" key="12">
    <source>
        <dbReference type="Proteomes" id="UP001194696"/>
    </source>
</evidence>
<dbReference type="InterPro" id="IPR029061">
    <property type="entry name" value="THDP-binding"/>
</dbReference>
<evidence type="ECO:0000259" key="8">
    <source>
        <dbReference type="Pfam" id="PF00456"/>
    </source>
</evidence>
<dbReference type="Proteomes" id="UP001194696">
    <property type="component" value="Unassembled WGS sequence"/>
</dbReference>
<feature type="domain" description="Transketolase N-terminal" evidence="8">
    <location>
        <begin position="113"/>
        <end position="303"/>
    </location>
</feature>
<dbReference type="PANTHER" id="PTHR43825">
    <property type="entry name" value="PYRUVATE DEHYDROGENASE E1 COMPONENT"/>
    <property type="match status" value="1"/>
</dbReference>
<dbReference type="InterPro" id="IPR041621">
    <property type="entry name" value="PDH_E1_M"/>
</dbReference>
<feature type="domain" description="Pyruvate dehydrogenase E1 component middle" evidence="9">
    <location>
        <begin position="493"/>
        <end position="706"/>
    </location>
</feature>
<evidence type="ECO:0000259" key="9">
    <source>
        <dbReference type="Pfam" id="PF17831"/>
    </source>
</evidence>
<dbReference type="InterPro" id="IPR035807">
    <property type="entry name" value="PDC_E1_N"/>
</dbReference>
<dbReference type="PIRSF" id="PIRSF000156">
    <property type="entry name" value="Pyruvate_dh_E1"/>
    <property type="match status" value="1"/>
</dbReference>
<evidence type="ECO:0000256" key="6">
    <source>
        <dbReference type="ARBA" id="ARBA00023317"/>
    </source>
</evidence>
<reference evidence="11 12" key="1">
    <citation type="journal article" date="2020" name="Fungal Divers.">
        <title>Resolving the Mortierellaceae phylogeny through synthesis of multi-gene phylogenetics and phylogenomics.</title>
        <authorList>
            <person name="Vandepol N."/>
            <person name="Liber J."/>
            <person name="Desiro A."/>
            <person name="Na H."/>
            <person name="Kennedy M."/>
            <person name="Barry K."/>
            <person name="Grigoriev I.V."/>
            <person name="Miller A.N."/>
            <person name="O'Donnell K."/>
            <person name="Stajich J.E."/>
            <person name="Bonito G."/>
        </authorList>
    </citation>
    <scope>NUCLEOTIDE SEQUENCE [LARGE SCALE GENOMIC DNA]</scope>
    <source>
        <strain evidence="11 12">AD045</strain>
    </source>
</reference>
<evidence type="ECO:0000256" key="5">
    <source>
        <dbReference type="ARBA" id="ARBA00023052"/>
    </source>
</evidence>
<evidence type="ECO:0000256" key="7">
    <source>
        <dbReference type="ARBA" id="ARBA00051231"/>
    </source>
</evidence>
<comment type="caution">
    <text evidence="11">The sequence shown here is derived from an EMBL/GenBank/DDBJ whole genome shotgun (WGS) entry which is preliminary data.</text>
</comment>
<evidence type="ECO:0000259" key="10">
    <source>
        <dbReference type="Pfam" id="PF22613"/>
    </source>
</evidence>
<dbReference type="PANTHER" id="PTHR43825:SF3">
    <property type="entry name" value="PYRUVATE DEHYDROGENASE E1 COMPONENT"/>
    <property type="match status" value="1"/>
</dbReference>
<dbReference type="EC" id="1.2.4.1" evidence="2"/>